<accession>A0AC60PPJ9</accession>
<gene>
    <name evidence="1" type="ORF">HPB47_001249</name>
</gene>
<dbReference type="Proteomes" id="UP000805193">
    <property type="component" value="Unassembled WGS sequence"/>
</dbReference>
<keyword evidence="2" id="KW-1185">Reference proteome</keyword>
<protein>
    <submittedName>
        <fullName evidence="1">Uncharacterized protein</fullName>
    </submittedName>
</protein>
<comment type="caution">
    <text evidence="1">The sequence shown here is derived from an EMBL/GenBank/DDBJ whole genome shotgun (WGS) entry which is preliminary data.</text>
</comment>
<dbReference type="EMBL" id="JABSTQ010010161">
    <property type="protein sequence ID" value="KAG0422963.1"/>
    <property type="molecule type" value="Genomic_DNA"/>
</dbReference>
<proteinExistence type="predicted"/>
<reference evidence="1 2" key="1">
    <citation type="journal article" date="2020" name="Cell">
        <title>Large-Scale Comparative Analyses of Tick Genomes Elucidate Their Genetic Diversity and Vector Capacities.</title>
        <authorList>
            <consortium name="Tick Genome and Microbiome Consortium (TIGMIC)"/>
            <person name="Jia N."/>
            <person name="Wang J."/>
            <person name="Shi W."/>
            <person name="Du L."/>
            <person name="Sun Y."/>
            <person name="Zhan W."/>
            <person name="Jiang J.F."/>
            <person name="Wang Q."/>
            <person name="Zhang B."/>
            <person name="Ji P."/>
            <person name="Bell-Sakyi L."/>
            <person name="Cui X.M."/>
            <person name="Yuan T.T."/>
            <person name="Jiang B.G."/>
            <person name="Yang W.F."/>
            <person name="Lam T.T."/>
            <person name="Chang Q.C."/>
            <person name="Ding S.J."/>
            <person name="Wang X.J."/>
            <person name="Zhu J.G."/>
            <person name="Ruan X.D."/>
            <person name="Zhao L."/>
            <person name="Wei J.T."/>
            <person name="Ye R.Z."/>
            <person name="Que T.C."/>
            <person name="Du C.H."/>
            <person name="Zhou Y.H."/>
            <person name="Cheng J.X."/>
            <person name="Dai P.F."/>
            <person name="Guo W.B."/>
            <person name="Han X.H."/>
            <person name="Huang E.J."/>
            <person name="Li L.F."/>
            <person name="Wei W."/>
            <person name="Gao Y.C."/>
            <person name="Liu J.Z."/>
            <person name="Shao H.Z."/>
            <person name="Wang X."/>
            <person name="Wang C.C."/>
            <person name="Yang T.C."/>
            <person name="Huo Q.B."/>
            <person name="Li W."/>
            <person name="Chen H.Y."/>
            <person name="Chen S.E."/>
            <person name="Zhou L.G."/>
            <person name="Ni X.B."/>
            <person name="Tian J.H."/>
            <person name="Sheng Y."/>
            <person name="Liu T."/>
            <person name="Pan Y.S."/>
            <person name="Xia L.Y."/>
            <person name="Li J."/>
            <person name="Zhao F."/>
            <person name="Cao W.C."/>
        </authorList>
    </citation>
    <scope>NUCLEOTIDE SEQUENCE [LARGE SCALE GENOMIC DNA]</scope>
    <source>
        <strain evidence="1">Iper-2018</strain>
    </source>
</reference>
<name>A0AC60PPJ9_IXOPE</name>
<evidence type="ECO:0000313" key="1">
    <source>
        <dbReference type="EMBL" id="KAG0422963.1"/>
    </source>
</evidence>
<sequence>MSPRSRFLFSVRGYGCDGAAVKAPQSAGADALRYDARTRHPPLGPASTNCCTRPLSSSSSFEGRPSGLPPL</sequence>
<organism evidence="1 2">
    <name type="scientific">Ixodes persulcatus</name>
    <name type="common">Taiga tick</name>
    <dbReference type="NCBI Taxonomy" id="34615"/>
    <lineage>
        <taxon>Eukaryota</taxon>
        <taxon>Metazoa</taxon>
        <taxon>Ecdysozoa</taxon>
        <taxon>Arthropoda</taxon>
        <taxon>Chelicerata</taxon>
        <taxon>Arachnida</taxon>
        <taxon>Acari</taxon>
        <taxon>Parasitiformes</taxon>
        <taxon>Ixodida</taxon>
        <taxon>Ixodoidea</taxon>
        <taxon>Ixodidae</taxon>
        <taxon>Ixodinae</taxon>
        <taxon>Ixodes</taxon>
    </lineage>
</organism>
<evidence type="ECO:0000313" key="2">
    <source>
        <dbReference type="Proteomes" id="UP000805193"/>
    </source>
</evidence>